<accession>A0ABS4S6C5</accession>
<dbReference type="PANTHER" id="PTHR37299:SF1">
    <property type="entry name" value="STAGE 0 SPORULATION PROTEIN A HOMOLOG"/>
    <property type="match status" value="1"/>
</dbReference>
<dbReference type="InterPro" id="IPR046947">
    <property type="entry name" value="LytR-like"/>
</dbReference>
<dbReference type="PROSITE" id="PS50930">
    <property type="entry name" value="HTH_LYTTR"/>
    <property type="match status" value="1"/>
</dbReference>
<organism evidence="2 3">
    <name type="scientific">Virgibacillus alimentarius</name>
    <dbReference type="NCBI Taxonomy" id="698769"/>
    <lineage>
        <taxon>Bacteria</taxon>
        <taxon>Bacillati</taxon>
        <taxon>Bacillota</taxon>
        <taxon>Bacilli</taxon>
        <taxon>Bacillales</taxon>
        <taxon>Bacillaceae</taxon>
        <taxon>Virgibacillus</taxon>
    </lineage>
</organism>
<keyword evidence="2" id="KW-0547">Nucleotide-binding</keyword>
<reference evidence="2 3" key="1">
    <citation type="submission" date="2021-03" db="EMBL/GenBank/DDBJ databases">
        <title>Genomic Encyclopedia of Type Strains, Phase IV (KMG-IV): sequencing the most valuable type-strain genomes for metagenomic binning, comparative biology and taxonomic classification.</title>
        <authorList>
            <person name="Goeker M."/>
        </authorList>
    </citation>
    <scope>NUCLEOTIDE SEQUENCE [LARGE SCALE GENOMIC DNA]</scope>
    <source>
        <strain evidence="2 3">DSM 25790</strain>
    </source>
</reference>
<dbReference type="SMART" id="SM00850">
    <property type="entry name" value="LytTR"/>
    <property type="match status" value="1"/>
</dbReference>
<evidence type="ECO:0000259" key="1">
    <source>
        <dbReference type="PROSITE" id="PS50930"/>
    </source>
</evidence>
<proteinExistence type="predicted"/>
<keyword evidence="2" id="KW-0067">ATP-binding</keyword>
<sequence>MSEWKIQNKKHEILPAFSLTVNDAQPTAIYSDTELQGELVQILYTKEIPVFDREDGLYERLTVEQNIAFYHKWFNCQTPLYEILVMFHLHHCAKAALHKCTNSVVQRVYYAKYFMMNADKCVFLEPVHGVDIRTMNTFIEMLQAMKEKKTFVLLLVTNMEHAILLGDIAYKLQEHGLHAFETDAQDEEKIGNQPSVSPQVENLFKIPAKVGDKVILFDPPEIDYIESQDGKSLLVIDNESFTMDATLGEMEKQLQMYGFFRCHRSYIVNLQKVREIITWSKNTYSLRVDNKIQSTIPLSRTKIQDIQEIFNLK</sequence>
<protein>
    <submittedName>
        <fullName evidence="2">ABC-2 type transport system ATP-binding protein</fullName>
    </submittedName>
</protein>
<name>A0ABS4S6C5_9BACI</name>
<dbReference type="Gene3D" id="3.40.50.300">
    <property type="entry name" value="P-loop containing nucleotide triphosphate hydrolases"/>
    <property type="match status" value="1"/>
</dbReference>
<dbReference type="Proteomes" id="UP001519294">
    <property type="component" value="Unassembled WGS sequence"/>
</dbReference>
<dbReference type="PIRSF" id="PIRSF036612">
    <property type="entry name" value="ABC_ATP_LytTR"/>
    <property type="match status" value="1"/>
</dbReference>
<dbReference type="InterPro" id="IPR027417">
    <property type="entry name" value="P-loop_NTPase"/>
</dbReference>
<dbReference type="Pfam" id="PF04397">
    <property type="entry name" value="LytTR"/>
    <property type="match status" value="1"/>
</dbReference>
<evidence type="ECO:0000313" key="3">
    <source>
        <dbReference type="Proteomes" id="UP001519294"/>
    </source>
</evidence>
<dbReference type="InterPro" id="IPR007492">
    <property type="entry name" value="LytTR_DNA-bd_dom"/>
</dbReference>
<evidence type="ECO:0000313" key="2">
    <source>
        <dbReference type="EMBL" id="MBP2257035.1"/>
    </source>
</evidence>
<dbReference type="Gene3D" id="2.40.50.1020">
    <property type="entry name" value="LytTr DNA-binding domain"/>
    <property type="match status" value="1"/>
</dbReference>
<dbReference type="EMBL" id="JAGIKX010000004">
    <property type="protein sequence ID" value="MBP2257035.1"/>
    <property type="molecule type" value="Genomic_DNA"/>
</dbReference>
<gene>
    <name evidence="2" type="ORF">J2Z81_000979</name>
</gene>
<dbReference type="PANTHER" id="PTHR37299">
    <property type="entry name" value="TRANSCRIPTIONAL REGULATOR-RELATED"/>
    <property type="match status" value="1"/>
</dbReference>
<keyword evidence="3" id="KW-1185">Reference proteome</keyword>
<dbReference type="GO" id="GO:0005524">
    <property type="term" value="F:ATP binding"/>
    <property type="evidence" value="ECO:0007669"/>
    <property type="project" value="UniProtKB-KW"/>
</dbReference>
<dbReference type="InterPro" id="IPR012046">
    <property type="entry name" value="LytTR_ABC"/>
</dbReference>
<comment type="caution">
    <text evidence="2">The sequence shown here is derived from an EMBL/GenBank/DDBJ whole genome shotgun (WGS) entry which is preliminary data.</text>
</comment>
<feature type="domain" description="HTH LytTR-type" evidence="1">
    <location>
        <begin position="206"/>
        <end position="312"/>
    </location>
</feature>
<dbReference type="RefSeq" id="WP_226370833.1">
    <property type="nucleotide sequence ID" value="NZ_JAGIKX010000004.1"/>
</dbReference>
<dbReference type="SUPFAM" id="SSF52540">
    <property type="entry name" value="P-loop containing nucleoside triphosphate hydrolases"/>
    <property type="match status" value="1"/>
</dbReference>